<dbReference type="AlphaFoldDB" id="A0A2T0UC46"/>
<evidence type="ECO:0000313" key="2">
    <source>
        <dbReference type="Proteomes" id="UP000238034"/>
    </source>
</evidence>
<keyword evidence="2" id="KW-1185">Reference proteome</keyword>
<keyword evidence="1" id="KW-0540">Nuclease</keyword>
<reference evidence="1 2" key="1">
    <citation type="submission" date="2018-03" db="EMBL/GenBank/DDBJ databases">
        <title>Genomic Encyclopedia of Type Strains, Phase III (KMG-III): the genomes of soil and plant-associated and newly described type strains.</title>
        <authorList>
            <person name="Whitman W."/>
        </authorList>
    </citation>
    <scope>NUCLEOTIDE SEQUENCE [LARGE SCALE GENOMIC DNA]</scope>
    <source>
        <strain evidence="1 2">CGMCC 1.9313</strain>
    </source>
</reference>
<sequence>MLVEFNSNFRRSWMLPRAIRKIYPWKLAQICQILNQMALNNWSQEIQNEFSGLLTAGNLKGRNEIRDPKSGGARTYISQLESIGLLYRRQKELFFTLAGRSLIDFETPLKVLQSQILNYQYPSTYSNGRNVRIHPDIKVKPFVFALRLLRNNKIKYLTVDEIVFCVVYGHNSKCEDFVVSKILSFRSQNLQRNDLLKLIDRPLEDLSTPKATQKDNAHKLLLEAINVANTFKNYLISSSLAYEDATTKNIIISEEFADIIDEAISKMHNFISYSPGFEEKYTRTYGAWNKKKDTTTNSERKKLNKGESIISAQFFEYIGNVLITEHPEDFISKMVKDFGFDRDLVLDVITPLIPKSLTYFESKYLELSKGGVTTARDFELATAELFKTRLGINAKHTGSAYKKGVGGYSDIILINESVGECAIADTKASSHYTLPSMDYAKMISNYIPNYQELELAKGHRLGFILYVAGGVGGEIQTKLLTLYRESGLPASAINARTLIEVAQIKGLERDYLWKKLKANKVLKISDFH</sequence>
<comment type="caution">
    <text evidence="1">The sequence shown here is derived from an EMBL/GenBank/DDBJ whole genome shotgun (WGS) entry which is preliminary data.</text>
</comment>
<name>A0A2T0UC46_9SPHI</name>
<organism evidence="1 2">
    <name type="scientific">Arcticibacter pallidicorallinus</name>
    <dbReference type="NCBI Taxonomy" id="1259464"/>
    <lineage>
        <taxon>Bacteria</taxon>
        <taxon>Pseudomonadati</taxon>
        <taxon>Bacteroidota</taxon>
        <taxon>Sphingobacteriia</taxon>
        <taxon>Sphingobacteriales</taxon>
        <taxon>Sphingobacteriaceae</taxon>
        <taxon>Arcticibacter</taxon>
    </lineage>
</organism>
<proteinExistence type="predicted"/>
<dbReference type="RefSeq" id="WP_106290944.1">
    <property type="nucleotide sequence ID" value="NZ_PVTH01000001.1"/>
</dbReference>
<gene>
    <name evidence="1" type="ORF">B0I27_101461</name>
</gene>
<dbReference type="Proteomes" id="UP000238034">
    <property type="component" value="Unassembled WGS sequence"/>
</dbReference>
<dbReference type="OrthoDB" id="2019359at2"/>
<dbReference type="GO" id="GO:0004519">
    <property type="term" value="F:endonuclease activity"/>
    <property type="evidence" value="ECO:0007669"/>
    <property type="project" value="UniProtKB-KW"/>
</dbReference>
<accession>A0A2T0UC46</accession>
<keyword evidence="1" id="KW-0255">Endonuclease</keyword>
<dbReference type="Gene3D" id="3.40.91.30">
    <property type="match status" value="1"/>
</dbReference>
<keyword evidence="1" id="KW-0378">Hydrolase</keyword>
<evidence type="ECO:0000313" key="1">
    <source>
        <dbReference type="EMBL" id="PRY55489.1"/>
    </source>
</evidence>
<protein>
    <submittedName>
        <fullName evidence="1">AlwI restriction endonuclease</fullName>
    </submittedName>
</protein>
<dbReference type="EMBL" id="PVTH01000001">
    <property type="protein sequence ID" value="PRY55489.1"/>
    <property type="molecule type" value="Genomic_DNA"/>
</dbReference>